<dbReference type="OrthoDB" id="5203801at2759"/>
<sequence>MTPPKGKWHLLVIPISPLDAGATTAVDDPLEKAEATKESGAAAPEGLKGEEALDAAIGDSGEGEVDPEITSGVDDALEKAEAKKESSA</sequence>
<keyword evidence="3" id="KW-1185">Reference proteome</keyword>
<organism evidence="2 3">
    <name type="scientific">Gnomoniopsis smithogilvyi</name>
    <dbReference type="NCBI Taxonomy" id="1191159"/>
    <lineage>
        <taxon>Eukaryota</taxon>
        <taxon>Fungi</taxon>
        <taxon>Dikarya</taxon>
        <taxon>Ascomycota</taxon>
        <taxon>Pezizomycotina</taxon>
        <taxon>Sordariomycetes</taxon>
        <taxon>Sordariomycetidae</taxon>
        <taxon>Diaporthales</taxon>
        <taxon>Gnomoniaceae</taxon>
        <taxon>Gnomoniopsis</taxon>
    </lineage>
</organism>
<evidence type="ECO:0000313" key="3">
    <source>
        <dbReference type="Proteomes" id="UP001140453"/>
    </source>
</evidence>
<dbReference type="AlphaFoldDB" id="A0A9W8YN23"/>
<gene>
    <name evidence="2" type="ORF">N0V93_006344</name>
</gene>
<protein>
    <submittedName>
        <fullName evidence="2">Uncharacterized protein</fullName>
    </submittedName>
</protein>
<name>A0A9W8YN23_9PEZI</name>
<evidence type="ECO:0000313" key="2">
    <source>
        <dbReference type="EMBL" id="KAJ4388883.1"/>
    </source>
</evidence>
<reference evidence="2" key="1">
    <citation type="submission" date="2022-10" db="EMBL/GenBank/DDBJ databases">
        <title>Tapping the CABI collections for fungal endophytes: first genome assemblies for Collariella, Neodidymelliopsis, Ascochyta clinopodiicola, Didymella pomorum, Didymosphaeria variabile, Neocosmospora piperis and Neocucurbitaria cava.</title>
        <authorList>
            <person name="Hill R."/>
        </authorList>
    </citation>
    <scope>NUCLEOTIDE SEQUENCE</scope>
    <source>
        <strain evidence="2">IMI 355082</strain>
    </source>
</reference>
<dbReference type="Proteomes" id="UP001140453">
    <property type="component" value="Unassembled WGS sequence"/>
</dbReference>
<accession>A0A9W8YN23</accession>
<dbReference type="EMBL" id="JAPEVB010000004">
    <property type="protein sequence ID" value="KAJ4388883.1"/>
    <property type="molecule type" value="Genomic_DNA"/>
</dbReference>
<feature type="region of interest" description="Disordered" evidence="1">
    <location>
        <begin position="19"/>
        <end position="72"/>
    </location>
</feature>
<proteinExistence type="predicted"/>
<comment type="caution">
    <text evidence="2">The sequence shown here is derived from an EMBL/GenBank/DDBJ whole genome shotgun (WGS) entry which is preliminary data.</text>
</comment>
<evidence type="ECO:0000256" key="1">
    <source>
        <dbReference type="SAM" id="MobiDB-lite"/>
    </source>
</evidence>